<evidence type="ECO:0000313" key="6">
    <source>
        <dbReference type="EMBL" id="RBP40725.1"/>
    </source>
</evidence>
<dbReference type="PANTHER" id="PTHR33121:SF76">
    <property type="entry name" value="SIGNALING PROTEIN"/>
    <property type="match status" value="1"/>
</dbReference>
<dbReference type="Pfam" id="PF00990">
    <property type="entry name" value="GGDEF"/>
    <property type="match status" value="1"/>
</dbReference>
<dbReference type="InterPro" id="IPR000644">
    <property type="entry name" value="CBS_dom"/>
</dbReference>
<dbReference type="InterPro" id="IPR001633">
    <property type="entry name" value="EAL_dom"/>
</dbReference>
<dbReference type="GO" id="GO:0071111">
    <property type="term" value="F:cyclic-guanylate-specific phosphodiesterase activity"/>
    <property type="evidence" value="ECO:0007669"/>
    <property type="project" value="InterPro"/>
</dbReference>
<evidence type="ECO:0000313" key="7">
    <source>
        <dbReference type="Proteomes" id="UP000253628"/>
    </source>
</evidence>
<dbReference type="PROSITE" id="PS50887">
    <property type="entry name" value="GGDEF"/>
    <property type="match status" value="1"/>
</dbReference>
<name>A0A366HE05_9BURK</name>
<evidence type="ECO:0000259" key="3">
    <source>
        <dbReference type="PROSITE" id="PS50883"/>
    </source>
</evidence>
<dbReference type="SUPFAM" id="SSF54631">
    <property type="entry name" value="CBS-domain pair"/>
    <property type="match status" value="1"/>
</dbReference>
<evidence type="ECO:0000256" key="2">
    <source>
        <dbReference type="SAM" id="MobiDB-lite"/>
    </source>
</evidence>
<proteinExistence type="predicted"/>
<dbReference type="SUPFAM" id="SSF55073">
    <property type="entry name" value="Nucleotide cyclase"/>
    <property type="match status" value="1"/>
</dbReference>
<evidence type="ECO:0000259" key="5">
    <source>
        <dbReference type="PROSITE" id="PS51371"/>
    </source>
</evidence>
<dbReference type="CDD" id="cd04598">
    <property type="entry name" value="CBS_pair_GGDEF_EAL"/>
    <property type="match status" value="1"/>
</dbReference>
<dbReference type="InterPro" id="IPR029787">
    <property type="entry name" value="Nucleotide_cyclase"/>
</dbReference>
<dbReference type="Gene3D" id="3.10.580.10">
    <property type="entry name" value="CBS-domain"/>
    <property type="match status" value="1"/>
</dbReference>
<dbReference type="InterPro" id="IPR000160">
    <property type="entry name" value="GGDEF_dom"/>
</dbReference>
<dbReference type="CDD" id="cd01948">
    <property type="entry name" value="EAL"/>
    <property type="match status" value="1"/>
</dbReference>
<dbReference type="OrthoDB" id="9813903at2"/>
<feature type="domain" description="GGDEF" evidence="4">
    <location>
        <begin position="435"/>
        <end position="586"/>
    </location>
</feature>
<dbReference type="InterPro" id="IPR043128">
    <property type="entry name" value="Rev_trsase/Diguanyl_cyclase"/>
</dbReference>
<dbReference type="InterPro" id="IPR046342">
    <property type="entry name" value="CBS_dom_sf"/>
</dbReference>
<dbReference type="Pfam" id="PF00571">
    <property type="entry name" value="CBS"/>
    <property type="match status" value="2"/>
</dbReference>
<keyword evidence="7" id="KW-1185">Reference proteome</keyword>
<dbReference type="Gene3D" id="3.30.70.270">
    <property type="match status" value="1"/>
</dbReference>
<dbReference type="PROSITE" id="PS51371">
    <property type="entry name" value="CBS"/>
    <property type="match status" value="2"/>
</dbReference>
<feature type="region of interest" description="Disordered" evidence="2">
    <location>
        <begin position="252"/>
        <end position="275"/>
    </location>
</feature>
<dbReference type="SMART" id="SM00267">
    <property type="entry name" value="GGDEF"/>
    <property type="match status" value="1"/>
</dbReference>
<dbReference type="Proteomes" id="UP000253628">
    <property type="component" value="Unassembled WGS sequence"/>
</dbReference>
<feature type="compositionally biased region" description="Basic residues" evidence="2">
    <location>
        <begin position="262"/>
        <end position="275"/>
    </location>
</feature>
<dbReference type="EMBL" id="QNRQ01000003">
    <property type="protein sequence ID" value="RBP40725.1"/>
    <property type="molecule type" value="Genomic_DNA"/>
</dbReference>
<dbReference type="PROSITE" id="PS50883">
    <property type="entry name" value="EAL"/>
    <property type="match status" value="1"/>
</dbReference>
<dbReference type="Gene3D" id="3.20.20.450">
    <property type="entry name" value="EAL domain"/>
    <property type="match status" value="1"/>
</dbReference>
<dbReference type="InterPro" id="IPR050706">
    <property type="entry name" value="Cyclic-di-GMP_PDE-like"/>
</dbReference>
<dbReference type="SMART" id="SM00052">
    <property type="entry name" value="EAL"/>
    <property type="match status" value="1"/>
</dbReference>
<dbReference type="NCBIfam" id="TIGR00254">
    <property type="entry name" value="GGDEF"/>
    <property type="match status" value="1"/>
</dbReference>
<sequence length="596" mass="66672">MSNSGDFYLKKILAARQLYAVFQPIVGLDKGDIRGYEGLIRGPSDGPLYSPLELFKVAGESGLTLEVERLCCSIILKRFAQLNLPGKLFLNVSPGALETTHYKPDDIFSFLDGIGVASDKVVFELTEQLHGGGDYQALREIVSRYRGLSFQIAIDDLGEGFSSLRRWSELLPEYVKIDMHFIRDVDSNIVKQQFVRSLNAIAGVAGTTIIAEGIETENEFRFLSECGVACGQGFYIAHPRSNPDAVLHIASRQPTGPAQSAPRHKNRHPVRQGRRAQRLLRSVPVIAPALSNNDVCDLFAMHPELHTLPVVEHGKPLGVITRSALIDRFARPYQRELYGKKACSMFMDDKPLVADKDTSLQQLSHILVEADRHRLVSDFIITENGHYLGIGTSHDLLRELTDMQIDAARYANPLTQLPGNVPINQHIDYLLQSECHFRVCYADLDNFKPFNDVFGYNRGDDVIQMTGDILSSFTDAEHDFVGHIGGDDFLLVFQTADWEHRCREMLREFSNAMLEYFGANHEAAPGYVAKSRSGKKQFYSLPTLSLGVIEVEPLRFESHYQIAAAAALAKTQAKKTKGNSLFIERRRPRAMHSFSG</sequence>
<keyword evidence="1" id="KW-0129">CBS domain</keyword>
<feature type="domain" description="EAL" evidence="3">
    <location>
        <begin position="2"/>
        <end position="253"/>
    </location>
</feature>
<dbReference type="CDD" id="cd01949">
    <property type="entry name" value="GGDEF"/>
    <property type="match status" value="1"/>
</dbReference>
<dbReference type="AlphaFoldDB" id="A0A366HE05"/>
<feature type="domain" description="CBS" evidence="5">
    <location>
        <begin position="347"/>
        <end position="407"/>
    </location>
</feature>
<gene>
    <name evidence="6" type="ORF">DFR37_10364</name>
</gene>
<dbReference type="RefSeq" id="WP_113932507.1">
    <property type="nucleotide sequence ID" value="NZ_JACCEU010000004.1"/>
</dbReference>
<evidence type="ECO:0000259" key="4">
    <source>
        <dbReference type="PROSITE" id="PS50887"/>
    </source>
</evidence>
<dbReference type="SUPFAM" id="SSF141868">
    <property type="entry name" value="EAL domain-like"/>
    <property type="match status" value="1"/>
</dbReference>
<dbReference type="PANTHER" id="PTHR33121">
    <property type="entry name" value="CYCLIC DI-GMP PHOSPHODIESTERASE PDEF"/>
    <property type="match status" value="1"/>
</dbReference>
<feature type="domain" description="CBS" evidence="5">
    <location>
        <begin position="279"/>
        <end position="337"/>
    </location>
</feature>
<comment type="caution">
    <text evidence="6">The sequence shown here is derived from an EMBL/GenBank/DDBJ whole genome shotgun (WGS) entry which is preliminary data.</text>
</comment>
<protein>
    <submittedName>
        <fullName evidence="6">Diguanylate cyclase/phosphodiesterase</fullName>
    </submittedName>
</protein>
<dbReference type="Pfam" id="PF00563">
    <property type="entry name" value="EAL"/>
    <property type="match status" value="1"/>
</dbReference>
<dbReference type="InterPro" id="IPR035919">
    <property type="entry name" value="EAL_sf"/>
</dbReference>
<accession>A0A366HE05</accession>
<organism evidence="6 7">
    <name type="scientific">Eoetvoesiella caeni</name>
    <dbReference type="NCBI Taxonomy" id="645616"/>
    <lineage>
        <taxon>Bacteria</taxon>
        <taxon>Pseudomonadati</taxon>
        <taxon>Pseudomonadota</taxon>
        <taxon>Betaproteobacteria</taxon>
        <taxon>Burkholderiales</taxon>
        <taxon>Alcaligenaceae</taxon>
        <taxon>Eoetvoesiella</taxon>
    </lineage>
</organism>
<evidence type="ECO:0000256" key="1">
    <source>
        <dbReference type="PROSITE-ProRule" id="PRU00703"/>
    </source>
</evidence>
<reference evidence="6 7" key="1">
    <citation type="submission" date="2018-06" db="EMBL/GenBank/DDBJ databases">
        <title>Genomic Encyclopedia of Type Strains, Phase IV (KMG-IV): sequencing the most valuable type-strain genomes for metagenomic binning, comparative biology and taxonomic classification.</title>
        <authorList>
            <person name="Goeker M."/>
        </authorList>
    </citation>
    <scope>NUCLEOTIDE SEQUENCE [LARGE SCALE GENOMIC DNA]</scope>
    <source>
        <strain evidence="6 7">DSM 25520</strain>
    </source>
</reference>